<dbReference type="Proteomes" id="UP001283361">
    <property type="component" value="Unassembled WGS sequence"/>
</dbReference>
<dbReference type="EMBL" id="JAWDGP010001105">
    <property type="protein sequence ID" value="KAK3794590.1"/>
    <property type="molecule type" value="Genomic_DNA"/>
</dbReference>
<proteinExistence type="predicted"/>
<name>A0AAE1AVM9_9GAST</name>
<sequence length="145" mass="16527">MDTLQLEFYLKDRVFGSRFHDLQFSGITCALAGADNMSTNIPDVLIFQATCDRPTPISPRNDLVLWKLSWFNTATQGHSGINKSALKYVMFKNCLLIVLVSKLKPLSLIMQDLLQNHFYPLFGAHLVKYMTCQVANRFSYPNADF</sequence>
<gene>
    <name evidence="1" type="ORF">RRG08_003738</name>
</gene>
<reference evidence="1" key="1">
    <citation type="journal article" date="2023" name="G3 (Bethesda)">
        <title>A reference genome for the long-term kleptoplast-retaining sea slug Elysia crispata morphotype clarki.</title>
        <authorList>
            <person name="Eastman K.E."/>
            <person name="Pendleton A.L."/>
            <person name="Shaikh M.A."/>
            <person name="Suttiyut T."/>
            <person name="Ogas R."/>
            <person name="Tomko P."/>
            <person name="Gavelis G."/>
            <person name="Widhalm J.R."/>
            <person name="Wisecaver J.H."/>
        </authorList>
    </citation>
    <scope>NUCLEOTIDE SEQUENCE</scope>
    <source>
        <strain evidence="1">ECLA1</strain>
    </source>
</reference>
<protein>
    <submittedName>
        <fullName evidence="1">Uncharacterized protein</fullName>
    </submittedName>
</protein>
<keyword evidence="2" id="KW-1185">Reference proteome</keyword>
<accession>A0AAE1AVM9</accession>
<organism evidence="1 2">
    <name type="scientific">Elysia crispata</name>
    <name type="common">lettuce slug</name>
    <dbReference type="NCBI Taxonomy" id="231223"/>
    <lineage>
        <taxon>Eukaryota</taxon>
        <taxon>Metazoa</taxon>
        <taxon>Spiralia</taxon>
        <taxon>Lophotrochozoa</taxon>
        <taxon>Mollusca</taxon>
        <taxon>Gastropoda</taxon>
        <taxon>Heterobranchia</taxon>
        <taxon>Euthyneura</taxon>
        <taxon>Panpulmonata</taxon>
        <taxon>Sacoglossa</taxon>
        <taxon>Placobranchoidea</taxon>
        <taxon>Plakobranchidae</taxon>
        <taxon>Elysia</taxon>
    </lineage>
</organism>
<comment type="caution">
    <text evidence="1">The sequence shown here is derived from an EMBL/GenBank/DDBJ whole genome shotgun (WGS) entry which is preliminary data.</text>
</comment>
<evidence type="ECO:0000313" key="2">
    <source>
        <dbReference type="Proteomes" id="UP001283361"/>
    </source>
</evidence>
<evidence type="ECO:0000313" key="1">
    <source>
        <dbReference type="EMBL" id="KAK3794590.1"/>
    </source>
</evidence>
<dbReference type="AlphaFoldDB" id="A0AAE1AVM9"/>